<dbReference type="Pfam" id="PF25542">
    <property type="entry name" value="zf-CCCH_12"/>
    <property type="match status" value="1"/>
</dbReference>
<evidence type="ECO:0000259" key="6">
    <source>
        <dbReference type="PROSITE" id="PS50103"/>
    </source>
</evidence>
<gene>
    <name evidence="7" type="ORF">LTR77_009971</name>
</gene>
<dbReference type="GeneID" id="89931301"/>
<accession>A0AAV9NWJ4</accession>
<evidence type="ECO:0000256" key="5">
    <source>
        <dbReference type="SAM" id="MobiDB-lite"/>
    </source>
</evidence>
<dbReference type="SMART" id="SM00356">
    <property type="entry name" value="ZnF_C3H1"/>
    <property type="match status" value="1"/>
</dbReference>
<evidence type="ECO:0000256" key="4">
    <source>
        <dbReference type="PROSITE-ProRule" id="PRU00723"/>
    </source>
</evidence>
<organism evidence="7 8">
    <name type="scientific">Saxophila tyrrhenica</name>
    <dbReference type="NCBI Taxonomy" id="1690608"/>
    <lineage>
        <taxon>Eukaryota</taxon>
        <taxon>Fungi</taxon>
        <taxon>Dikarya</taxon>
        <taxon>Ascomycota</taxon>
        <taxon>Pezizomycotina</taxon>
        <taxon>Dothideomycetes</taxon>
        <taxon>Dothideomycetidae</taxon>
        <taxon>Mycosphaerellales</taxon>
        <taxon>Extremaceae</taxon>
        <taxon>Saxophila</taxon>
    </lineage>
</organism>
<dbReference type="GO" id="GO:0008270">
    <property type="term" value="F:zinc ion binding"/>
    <property type="evidence" value="ECO:0007669"/>
    <property type="project" value="UniProtKB-KW"/>
</dbReference>
<feature type="compositionally biased region" description="Polar residues" evidence="5">
    <location>
        <begin position="10"/>
        <end position="20"/>
    </location>
</feature>
<keyword evidence="3 4" id="KW-0862">Zinc</keyword>
<dbReference type="EMBL" id="JAVRRT010000020">
    <property type="protein sequence ID" value="KAK5164277.1"/>
    <property type="molecule type" value="Genomic_DNA"/>
</dbReference>
<dbReference type="PANTHER" id="PTHR37543">
    <property type="entry name" value="CCCH ZINC FINGER DNA BINDING PROTEIN (AFU_ORTHOLOGUE AFUA_5G12760)"/>
    <property type="match status" value="1"/>
</dbReference>
<feature type="zinc finger region" description="C3H1-type" evidence="4">
    <location>
        <begin position="76"/>
        <end position="104"/>
    </location>
</feature>
<feature type="domain" description="C3H1-type" evidence="6">
    <location>
        <begin position="76"/>
        <end position="104"/>
    </location>
</feature>
<evidence type="ECO:0000313" key="8">
    <source>
        <dbReference type="Proteomes" id="UP001337655"/>
    </source>
</evidence>
<dbReference type="PANTHER" id="PTHR37543:SF1">
    <property type="entry name" value="CCCH ZINC FINGER DNA BINDING PROTEIN (AFU_ORTHOLOGUE AFUA_5G12760)"/>
    <property type="match status" value="1"/>
</dbReference>
<dbReference type="AlphaFoldDB" id="A0AAV9NWJ4"/>
<dbReference type="RefSeq" id="XP_064654570.1">
    <property type="nucleotide sequence ID" value="XM_064807197.1"/>
</dbReference>
<keyword evidence="2 4" id="KW-0863">Zinc-finger</keyword>
<sequence>MPKLSKTDNDFMSSNNNKPTSPQPDAMQLQIDFATLLPRAENIPPGHIPVNKTSHRIDAYIPPISGADKADFNARTARKKLCNHFHINGTCVAGDNCAYDHRPASPEVLNCLKQVVFNNPCPKRGGCRNLGCLYGHLCQKAECKYRGGGVFCKFPGPSHYQSVECVGFVEGVVKGGGTVGVSVAAVEEDGKSVSASTSGKGSTESRDGTPPPPKTPGFGEVEDGEGEGALLDLGSDDVD</sequence>
<protein>
    <recommendedName>
        <fullName evidence="6">C3H1-type domain-containing protein</fullName>
    </recommendedName>
</protein>
<keyword evidence="1 4" id="KW-0479">Metal-binding</keyword>
<proteinExistence type="predicted"/>
<evidence type="ECO:0000313" key="7">
    <source>
        <dbReference type="EMBL" id="KAK5164277.1"/>
    </source>
</evidence>
<dbReference type="PROSITE" id="PS50103">
    <property type="entry name" value="ZF_C3H1"/>
    <property type="match status" value="1"/>
</dbReference>
<comment type="caution">
    <text evidence="7">The sequence shown here is derived from an EMBL/GenBank/DDBJ whole genome shotgun (WGS) entry which is preliminary data.</text>
</comment>
<evidence type="ECO:0000256" key="3">
    <source>
        <dbReference type="ARBA" id="ARBA00022833"/>
    </source>
</evidence>
<name>A0AAV9NWJ4_9PEZI</name>
<evidence type="ECO:0000256" key="1">
    <source>
        <dbReference type="ARBA" id="ARBA00022723"/>
    </source>
</evidence>
<dbReference type="InterPro" id="IPR057654">
    <property type="entry name" value="Znf-CCCH_tandem"/>
</dbReference>
<evidence type="ECO:0000256" key="2">
    <source>
        <dbReference type="ARBA" id="ARBA00022771"/>
    </source>
</evidence>
<feature type="compositionally biased region" description="Polar residues" evidence="5">
    <location>
        <begin position="193"/>
        <end position="202"/>
    </location>
</feature>
<feature type="region of interest" description="Disordered" evidence="5">
    <location>
        <begin position="189"/>
        <end position="239"/>
    </location>
</feature>
<dbReference type="InterPro" id="IPR036855">
    <property type="entry name" value="Znf_CCCH_sf"/>
</dbReference>
<dbReference type="InterPro" id="IPR000571">
    <property type="entry name" value="Znf_CCCH"/>
</dbReference>
<reference evidence="7 8" key="1">
    <citation type="submission" date="2023-08" db="EMBL/GenBank/DDBJ databases">
        <title>Black Yeasts Isolated from many extreme environments.</title>
        <authorList>
            <person name="Coleine C."/>
            <person name="Stajich J.E."/>
            <person name="Selbmann L."/>
        </authorList>
    </citation>
    <scope>NUCLEOTIDE SEQUENCE [LARGE SCALE GENOMIC DNA]</scope>
    <source>
        <strain evidence="7 8">CCFEE 5935</strain>
    </source>
</reference>
<dbReference type="Proteomes" id="UP001337655">
    <property type="component" value="Unassembled WGS sequence"/>
</dbReference>
<keyword evidence="8" id="KW-1185">Reference proteome</keyword>
<dbReference type="Pfam" id="PF25543">
    <property type="entry name" value="zf-CCCH_tandem"/>
    <property type="match status" value="1"/>
</dbReference>
<dbReference type="SUPFAM" id="SSF90229">
    <property type="entry name" value="CCCH zinc finger"/>
    <property type="match status" value="1"/>
</dbReference>
<feature type="region of interest" description="Disordered" evidence="5">
    <location>
        <begin position="1"/>
        <end position="25"/>
    </location>
</feature>